<keyword evidence="3" id="KW-0472">Membrane</keyword>
<comment type="subcellular location">
    <subcellularLocation>
        <location evidence="1">Nucleus</location>
    </subcellularLocation>
</comment>
<keyword evidence="1" id="KW-0539">Nucleus</keyword>
<dbReference type="eggNOG" id="ENOG502QTFQ">
    <property type="taxonomic scope" value="Eukaryota"/>
</dbReference>
<dbReference type="SUPFAM" id="SSF47676">
    <property type="entry name" value="Conserved domain common to transcription factors TFIIS, elongin A, CRSP70"/>
    <property type="match status" value="1"/>
</dbReference>
<evidence type="ECO:0000256" key="2">
    <source>
        <dbReference type="SAM" id="MobiDB-lite"/>
    </source>
</evidence>
<feature type="domain" description="TFIIS N-terminal" evidence="4">
    <location>
        <begin position="59"/>
        <end position="124"/>
    </location>
</feature>
<evidence type="ECO:0000259" key="4">
    <source>
        <dbReference type="PROSITE" id="PS51319"/>
    </source>
</evidence>
<dbReference type="PANTHER" id="PTHR47210">
    <property type="entry name" value="MEDIATOR OF RNA POLYMERASE II TRANSCRIPTION SUBUNIT 26C-RELATED"/>
    <property type="match status" value="1"/>
</dbReference>
<feature type="compositionally biased region" description="Basic and acidic residues" evidence="2">
    <location>
        <begin position="28"/>
        <end position="41"/>
    </location>
</feature>
<organism evidence="5 6">
    <name type="scientific">Morus notabilis</name>
    <dbReference type="NCBI Taxonomy" id="981085"/>
    <lineage>
        <taxon>Eukaryota</taxon>
        <taxon>Viridiplantae</taxon>
        <taxon>Streptophyta</taxon>
        <taxon>Embryophyta</taxon>
        <taxon>Tracheophyta</taxon>
        <taxon>Spermatophyta</taxon>
        <taxon>Magnoliopsida</taxon>
        <taxon>eudicotyledons</taxon>
        <taxon>Gunneridae</taxon>
        <taxon>Pentapetalae</taxon>
        <taxon>rosids</taxon>
        <taxon>fabids</taxon>
        <taxon>Rosales</taxon>
        <taxon>Moraceae</taxon>
        <taxon>Moreae</taxon>
        <taxon>Morus</taxon>
    </lineage>
</organism>
<feature type="compositionally biased region" description="Polar residues" evidence="2">
    <location>
        <begin position="164"/>
        <end position="174"/>
    </location>
</feature>
<dbReference type="Gene3D" id="1.20.930.10">
    <property type="entry name" value="Conserved domain common to transcription factors TFIIS, elongin A, CRSP70"/>
    <property type="match status" value="1"/>
</dbReference>
<dbReference type="Proteomes" id="UP000030645">
    <property type="component" value="Unassembled WGS sequence"/>
</dbReference>
<feature type="compositionally biased region" description="Polar residues" evidence="2">
    <location>
        <begin position="134"/>
        <end position="153"/>
    </location>
</feature>
<dbReference type="GO" id="GO:0005634">
    <property type="term" value="C:nucleus"/>
    <property type="evidence" value="ECO:0007669"/>
    <property type="project" value="UniProtKB-SubCell"/>
</dbReference>
<feature type="region of interest" description="Disordered" evidence="2">
    <location>
        <begin position="129"/>
        <end position="209"/>
    </location>
</feature>
<dbReference type="InterPro" id="IPR017923">
    <property type="entry name" value="TFIIS_N"/>
</dbReference>
<accession>W9RCZ6</accession>
<dbReference type="Pfam" id="PF08711">
    <property type="entry name" value="Med26"/>
    <property type="match status" value="1"/>
</dbReference>
<reference evidence="6" key="1">
    <citation type="submission" date="2013-01" db="EMBL/GenBank/DDBJ databases">
        <title>Draft Genome Sequence of a Mulberry Tree, Morus notabilis C.K. Schneid.</title>
        <authorList>
            <person name="He N."/>
            <person name="Zhao S."/>
        </authorList>
    </citation>
    <scope>NUCLEOTIDE SEQUENCE</scope>
</reference>
<dbReference type="InterPro" id="IPR044790">
    <property type="entry name" value="MD26C-like"/>
</dbReference>
<dbReference type="STRING" id="981085.W9RCZ6"/>
<dbReference type="EMBL" id="KE344513">
    <property type="protein sequence ID" value="EXB65550.1"/>
    <property type="molecule type" value="Genomic_DNA"/>
</dbReference>
<keyword evidence="3" id="KW-1133">Transmembrane helix</keyword>
<dbReference type="PROSITE" id="PS51319">
    <property type="entry name" value="TFIIS_N"/>
    <property type="match status" value="1"/>
</dbReference>
<evidence type="ECO:0000313" key="6">
    <source>
        <dbReference type="Proteomes" id="UP000030645"/>
    </source>
</evidence>
<evidence type="ECO:0000256" key="3">
    <source>
        <dbReference type="SAM" id="Phobius"/>
    </source>
</evidence>
<feature type="region of interest" description="Disordered" evidence="2">
    <location>
        <begin position="1"/>
        <end position="69"/>
    </location>
</feature>
<evidence type="ECO:0000313" key="5">
    <source>
        <dbReference type="EMBL" id="EXB65550.1"/>
    </source>
</evidence>
<protein>
    <recommendedName>
        <fullName evidence="4">TFIIS N-terminal domain-containing protein</fullName>
    </recommendedName>
</protein>
<proteinExistence type="predicted"/>
<feature type="compositionally biased region" description="Basic and acidic residues" evidence="2">
    <location>
        <begin position="175"/>
        <end position="193"/>
    </location>
</feature>
<dbReference type="PANTHER" id="PTHR47210:SF1">
    <property type="entry name" value="MEDIATOR OF RNA POLYMERASE II TRANSCRIPTION SUBUNIT 26C-RELATED"/>
    <property type="match status" value="1"/>
</dbReference>
<name>W9RCZ6_9ROSA</name>
<keyword evidence="3" id="KW-0812">Transmembrane</keyword>
<sequence length="301" mass="33754">MDYGGELRQQRDGIVERLYAGSSSSSASDHHPKTAGEKERVSPSMPQSIDRENNDNDGEGLDPYGGLLDDEQKKILEIKEQLEDSDQETDIGRLVNRLRQHSSSEVKRLVKQVLRKWKDTVDEWVKLNQPGEHASNSLMDGDSPQQKIPQNGHDQVPNFAYSLNPHNGSSGSDKNNSELERKPKAIPSRREALPKPTTPSVPQDRGNKGRAALTRKSWLRHENGFKKAVFQFTLISCYLSYVTFGLVLIVGIFFALCFVFEAKKQITIQVMDIQEIPKPKAKSAFFPKNKGGGDGSLGRHW</sequence>
<feature type="transmembrane region" description="Helical" evidence="3">
    <location>
        <begin position="238"/>
        <end position="260"/>
    </location>
</feature>
<gene>
    <name evidence="5" type="ORF">L484_025815</name>
</gene>
<dbReference type="InterPro" id="IPR035441">
    <property type="entry name" value="TFIIS/LEDGF_dom_sf"/>
</dbReference>
<dbReference type="AlphaFoldDB" id="W9RCZ6"/>
<keyword evidence="6" id="KW-1185">Reference proteome</keyword>
<evidence type="ECO:0000256" key="1">
    <source>
        <dbReference type="PROSITE-ProRule" id="PRU00649"/>
    </source>
</evidence>